<evidence type="ECO:0000256" key="6">
    <source>
        <dbReference type="ARBA" id="ARBA00040165"/>
    </source>
</evidence>
<dbReference type="GO" id="GO:0000977">
    <property type="term" value="F:RNA polymerase II transcription regulatory region sequence-specific DNA binding"/>
    <property type="evidence" value="ECO:0007669"/>
    <property type="project" value="TreeGrafter"/>
</dbReference>
<evidence type="ECO:0000256" key="4">
    <source>
        <dbReference type="ARBA" id="ARBA00023163"/>
    </source>
</evidence>
<gene>
    <name evidence="9" type="ORF">H0H81_007112</name>
</gene>
<dbReference type="InterPro" id="IPR052470">
    <property type="entry name" value="ER_Stress-Reg_TF"/>
</dbReference>
<reference evidence="9" key="1">
    <citation type="submission" date="2021-02" db="EMBL/GenBank/DDBJ databases">
        <authorList>
            <person name="Nieuwenhuis M."/>
            <person name="Van De Peppel L.J.J."/>
        </authorList>
    </citation>
    <scope>NUCLEOTIDE SEQUENCE</scope>
    <source>
        <strain evidence="9">D49</strain>
    </source>
</reference>
<keyword evidence="3" id="KW-0238">DNA-binding</keyword>
<evidence type="ECO:0000256" key="2">
    <source>
        <dbReference type="ARBA" id="ARBA00023015"/>
    </source>
</evidence>
<dbReference type="PROSITE" id="PS00036">
    <property type="entry name" value="BZIP_BASIC"/>
    <property type="match status" value="1"/>
</dbReference>
<dbReference type="PANTHER" id="PTHR46542:SF1">
    <property type="entry name" value="X-BOX BINDING PROTEIN 1"/>
    <property type="match status" value="1"/>
</dbReference>
<evidence type="ECO:0000313" key="10">
    <source>
        <dbReference type="Proteomes" id="UP000717328"/>
    </source>
</evidence>
<accession>A0A9P7GQY2</accession>
<dbReference type="Gene3D" id="1.20.5.170">
    <property type="match status" value="1"/>
</dbReference>
<keyword evidence="10" id="KW-1185">Reference proteome</keyword>
<dbReference type="Proteomes" id="UP000717328">
    <property type="component" value="Unassembled WGS sequence"/>
</dbReference>
<keyword evidence="2" id="KW-0805">Transcription regulation</keyword>
<keyword evidence="4" id="KW-0804">Transcription</keyword>
<evidence type="ECO:0000256" key="7">
    <source>
        <dbReference type="SAM" id="MobiDB-lite"/>
    </source>
</evidence>
<proteinExistence type="predicted"/>
<evidence type="ECO:0000256" key="1">
    <source>
        <dbReference type="ARBA" id="ARBA00022843"/>
    </source>
</evidence>
<dbReference type="AlphaFoldDB" id="A0A9P7GQY2"/>
<keyword evidence="5" id="KW-0539">Nucleus</keyword>
<dbReference type="OrthoDB" id="295274at2759"/>
<feature type="domain" description="BZIP" evidence="8">
    <location>
        <begin position="42"/>
        <end position="85"/>
    </location>
</feature>
<feature type="compositionally biased region" description="Basic and acidic residues" evidence="7">
    <location>
        <begin position="36"/>
        <end position="46"/>
    </location>
</feature>
<organism evidence="9 10">
    <name type="scientific">Sphagnurus paluster</name>
    <dbReference type="NCBI Taxonomy" id="117069"/>
    <lineage>
        <taxon>Eukaryota</taxon>
        <taxon>Fungi</taxon>
        <taxon>Dikarya</taxon>
        <taxon>Basidiomycota</taxon>
        <taxon>Agaricomycotina</taxon>
        <taxon>Agaricomycetes</taxon>
        <taxon>Agaricomycetidae</taxon>
        <taxon>Agaricales</taxon>
        <taxon>Tricholomatineae</taxon>
        <taxon>Lyophyllaceae</taxon>
        <taxon>Sphagnurus</taxon>
    </lineage>
</organism>
<dbReference type="GO" id="GO:0005634">
    <property type="term" value="C:nucleus"/>
    <property type="evidence" value="ECO:0007669"/>
    <property type="project" value="TreeGrafter"/>
</dbReference>
<dbReference type="PROSITE" id="PS50217">
    <property type="entry name" value="BZIP"/>
    <property type="match status" value="1"/>
</dbReference>
<feature type="region of interest" description="Disordered" evidence="7">
    <location>
        <begin position="254"/>
        <end position="305"/>
    </location>
</feature>
<dbReference type="PANTHER" id="PTHR46542">
    <property type="entry name" value="X-BOX BINDING PROTEIN 1"/>
    <property type="match status" value="1"/>
</dbReference>
<feature type="compositionally biased region" description="Pro residues" evidence="7">
    <location>
        <begin position="183"/>
        <end position="193"/>
    </location>
</feature>
<evidence type="ECO:0000256" key="5">
    <source>
        <dbReference type="ARBA" id="ARBA00023242"/>
    </source>
</evidence>
<dbReference type="EMBL" id="JABCKI010000188">
    <property type="protein sequence ID" value="KAG5651865.1"/>
    <property type="molecule type" value="Genomic_DNA"/>
</dbReference>
<protein>
    <recommendedName>
        <fullName evidence="6">X-box-binding protein 1</fullName>
    </recommendedName>
</protein>
<feature type="region of interest" description="Disordered" evidence="7">
    <location>
        <begin position="169"/>
        <end position="240"/>
    </location>
</feature>
<name>A0A9P7GQY2_9AGAR</name>
<feature type="compositionally biased region" description="Low complexity" evidence="7">
    <location>
        <begin position="276"/>
        <end position="294"/>
    </location>
</feature>
<reference evidence="9" key="2">
    <citation type="submission" date="2021-10" db="EMBL/GenBank/DDBJ databases">
        <title>Phylogenomics reveals ancestral predisposition of the termite-cultivated fungus Termitomyces towards a domesticated lifestyle.</title>
        <authorList>
            <person name="Auxier B."/>
            <person name="Grum-Grzhimaylo A."/>
            <person name="Cardenas M.E."/>
            <person name="Lodge J.D."/>
            <person name="Laessoe T."/>
            <person name="Pedersen O."/>
            <person name="Smith M.E."/>
            <person name="Kuyper T.W."/>
            <person name="Franco-Molano E.A."/>
            <person name="Baroni T.J."/>
            <person name="Aanen D.K."/>
        </authorList>
    </citation>
    <scope>NUCLEOTIDE SEQUENCE</scope>
    <source>
        <strain evidence="9">D49</strain>
    </source>
</reference>
<dbReference type="GO" id="GO:0000981">
    <property type="term" value="F:DNA-binding transcription factor activity, RNA polymerase II-specific"/>
    <property type="evidence" value="ECO:0007669"/>
    <property type="project" value="TreeGrafter"/>
</dbReference>
<feature type="compositionally biased region" description="Low complexity" evidence="7">
    <location>
        <begin position="11"/>
        <end position="30"/>
    </location>
</feature>
<evidence type="ECO:0000256" key="3">
    <source>
        <dbReference type="ARBA" id="ARBA00023125"/>
    </source>
</evidence>
<dbReference type="SUPFAM" id="SSF57959">
    <property type="entry name" value="Leucine zipper domain"/>
    <property type="match status" value="1"/>
</dbReference>
<feature type="region of interest" description="Disordered" evidence="7">
    <location>
        <begin position="1"/>
        <end position="65"/>
    </location>
</feature>
<dbReference type="InterPro" id="IPR046347">
    <property type="entry name" value="bZIP_sf"/>
</dbReference>
<dbReference type="CDD" id="cd14812">
    <property type="entry name" value="bZIP_u3"/>
    <property type="match status" value="1"/>
</dbReference>
<comment type="caution">
    <text evidence="9">The sequence shown here is derived from an EMBL/GenBank/DDBJ whole genome shotgun (WGS) entry which is preliminary data.</text>
</comment>
<dbReference type="Pfam" id="PF00170">
    <property type="entry name" value="bZIP_1"/>
    <property type="match status" value="1"/>
</dbReference>
<keyword evidence="1" id="KW-0832">Ubl conjugation</keyword>
<evidence type="ECO:0000313" key="9">
    <source>
        <dbReference type="EMBL" id="KAG5651865.1"/>
    </source>
</evidence>
<evidence type="ECO:0000259" key="8">
    <source>
        <dbReference type="PROSITE" id="PS50217"/>
    </source>
</evidence>
<sequence length="377" mass="39916">MNHFIDPAALSESDVAASPSPSASGSSTSNPRKRPRTESSSEERKEARAHRNRIAAQNSRDRRKAQFSYLERRVAELEEENRALRAARGIPLLPVSASNTFQAEEEHKRLEASARDRENEELKERIKTLERGWDAVIKALAAQGLPLAPAPPQPQPAVVAPPPVFPISPAPSHASLDHSPSPAASPIPIPEPSEPQTESTRHLARVATIGAQRPIPHHQTTTAPPPPPGASASSNQTDPDDAAMESLLMEILASPLPAPDSPRPAAATADPHRESAAQTARPSQSPAAASRGPAKVAPAAEESGSVSGVEMMDFGLGAGMDGVLAMGTEWDSDNGLEMQRILASLGVAGEFAQEQEQQGLSELEIGWSLEGMGVDVF</sequence>
<dbReference type="InterPro" id="IPR004827">
    <property type="entry name" value="bZIP"/>
</dbReference>
<dbReference type="SMART" id="SM00338">
    <property type="entry name" value="BRLZ"/>
    <property type="match status" value="1"/>
</dbReference>